<gene>
    <name evidence="2" type="ORF">H8712_03285</name>
</gene>
<keyword evidence="1" id="KW-0175">Coiled coil</keyword>
<name>A0ABR7P8C0_9FIRM</name>
<feature type="coiled-coil region" evidence="1">
    <location>
        <begin position="382"/>
        <end position="430"/>
    </location>
</feature>
<reference evidence="2 3" key="1">
    <citation type="submission" date="2020-08" db="EMBL/GenBank/DDBJ databases">
        <title>Genome public.</title>
        <authorList>
            <person name="Liu C."/>
            <person name="Sun Q."/>
        </authorList>
    </citation>
    <scope>NUCLEOTIDE SEQUENCE [LARGE SCALE GENOMIC DNA]</scope>
    <source>
        <strain evidence="2 3">3_YM_SP_D4_24.mj</strain>
    </source>
</reference>
<proteinExistence type="predicted"/>
<comment type="caution">
    <text evidence="2">The sequence shown here is derived from an EMBL/GenBank/DDBJ whole genome shotgun (WGS) entry which is preliminary data.</text>
</comment>
<dbReference type="Proteomes" id="UP000661649">
    <property type="component" value="Unassembled WGS sequence"/>
</dbReference>
<evidence type="ECO:0000256" key="1">
    <source>
        <dbReference type="SAM" id="Coils"/>
    </source>
</evidence>
<accession>A0ABR7P8C0</accession>
<evidence type="ECO:0000313" key="2">
    <source>
        <dbReference type="EMBL" id="MBC8627653.1"/>
    </source>
</evidence>
<dbReference type="EMBL" id="JACRTP010000001">
    <property type="protein sequence ID" value="MBC8627653.1"/>
    <property type="molecule type" value="Genomic_DNA"/>
</dbReference>
<sequence length="447" mass="52428">MPEILYSKFSKDRQKKFQIATMIVEENGEKSVIKKAMHKEGEAHVRKMVESRELLSELFVNSGVEMCPCKEENGQVRFLFVEGESLEERIHRHSEANDYEALKEDYRFLAKIIFSVKGMHTFESSPAFEEIFGFPKFKEAQHSADISNVDIIPANLLLGKKCVLADYEWVFFFEIPLEFIYARSIFLQEAVCGLDKSQLEELYAIGRVDMEEVPVYYQMEVNFQEYVAGKGEKYALSHLYQKMHCKSYPVSEWDYKKQFFSIGIEGDTGEEWEEISYEQTIHSEIKRTIQLKANQYTRLRFKPVDSKSIIKIRKLVGKKEKQEVSLNFTHNAKLVIIDDYYFIEPPVLEIALDGCEEIEFDYLVYRRNDGVIDQMVTFIQNEKALKDERQMLTEKNAAHEARIAKLGKELNDLQATVEYQAEKIRQLENLKVYKMYQKVRKIVKRGN</sequence>
<dbReference type="RefSeq" id="WP_187558203.1">
    <property type="nucleotide sequence ID" value="NZ_JACRTP010000001.1"/>
</dbReference>
<evidence type="ECO:0008006" key="4">
    <source>
        <dbReference type="Google" id="ProtNLM"/>
    </source>
</evidence>
<organism evidence="2 3">
    <name type="scientific">Blautia stercoris</name>
    <dbReference type="NCBI Taxonomy" id="871664"/>
    <lineage>
        <taxon>Bacteria</taxon>
        <taxon>Bacillati</taxon>
        <taxon>Bacillota</taxon>
        <taxon>Clostridia</taxon>
        <taxon>Lachnospirales</taxon>
        <taxon>Lachnospiraceae</taxon>
        <taxon>Blautia</taxon>
    </lineage>
</organism>
<keyword evidence="3" id="KW-1185">Reference proteome</keyword>
<protein>
    <recommendedName>
        <fullName evidence="4">Glycosyl transferase</fullName>
    </recommendedName>
</protein>
<evidence type="ECO:0000313" key="3">
    <source>
        <dbReference type="Proteomes" id="UP000661649"/>
    </source>
</evidence>